<evidence type="ECO:0000313" key="9">
    <source>
        <dbReference type="Proteomes" id="UP001291623"/>
    </source>
</evidence>
<organism evidence="8 9">
    <name type="scientific">Anisodus tanguticus</name>
    <dbReference type="NCBI Taxonomy" id="243964"/>
    <lineage>
        <taxon>Eukaryota</taxon>
        <taxon>Viridiplantae</taxon>
        <taxon>Streptophyta</taxon>
        <taxon>Embryophyta</taxon>
        <taxon>Tracheophyta</taxon>
        <taxon>Spermatophyta</taxon>
        <taxon>Magnoliopsida</taxon>
        <taxon>eudicotyledons</taxon>
        <taxon>Gunneridae</taxon>
        <taxon>Pentapetalae</taxon>
        <taxon>asterids</taxon>
        <taxon>lamiids</taxon>
        <taxon>Solanales</taxon>
        <taxon>Solanaceae</taxon>
        <taxon>Solanoideae</taxon>
        <taxon>Hyoscyameae</taxon>
        <taxon>Anisodus</taxon>
    </lineage>
</organism>
<accession>A0AAE1T3G5</accession>
<comment type="caution">
    <text evidence="8">The sequence shown here is derived from an EMBL/GenBank/DDBJ whole genome shotgun (WGS) entry which is preliminary data.</text>
</comment>
<comment type="subcellular location">
    <subcellularLocation>
        <location evidence="1">Secreted</location>
    </subcellularLocation>
</comment>
<dbReference type="InterPro" id="IPR051238">
    <property type="entry name" value="GDSL_esterase/lipase"/>
</dbReference>
<keyword evidence="6" id="KW-0442">Lipid degradation</keyword>
<dbReference type="InterPro" id="IPR036514">
    <property type="entry name" value="SGNH_hydro_sf"/>
</dbReference>
<sequence>MTTTRWKQKRTRMKKTMTKKKMKVIEDRNDVDPIHEYKDEQFIPKSNAFFFHGGTEGLYASILDEQFIPKSNPFLFHGGIEGAPQVPCYFTFGDSLLDNGNNNDLNTTGKANYVPYVVDFPDGPTCGFTNGRNTADILGSRKNLTQVNLPHKHHRKSTNLFMEENDDDDVFNTLQFPIKSLSVQTLFK</sequence>
<protein>
    <submittedName>
        <fullName evidence="8">Uncharacterized protein</fullName>
    </submittedName>
</protein>
<dbReference type="AlphaFoldDB" id="A0AAE1T3G5"/>
<gene>
    <name evidence="8" type="ORF">RND71_002118</name>
</gene>
<dbReference type="PANTHER" id="PTHR45650:SF9">
    <property type="entry name" value="SGNH HYDROLASE-TYPE ESTERASE DOMAIN-CONTAINING PROTEIN"/>
    <property type="match status" value="1"/>
</dbReference>
<keyword evidence="5" id="KW-0378">Hydrolase</keyword>
<keyword evidence="9" id="KW-1185">Reference proteome</keyword>
<dbReference type="GO" id="GO:0016787">
    <property type="term" value="F:hydrolase activity"/>
    <property type="evidence" value="ECO:0007669"/>
    <property type="project" value="UniProtKB-KW"/>
</dbReference>
<evidence type="ECO:0000256" key="6">
    <source>
        <dbReference type="ARBA" id="ARBA00022963"/>
    </source>
</evidence>
<dbReference type="GO" id="GO:0016042">
    <property type="term" value="P:lipid catabolic process"/>
    <property type="evidence" value="ECO:0007669"/>
    <property type="project" value="UniProtKB-KW"/>
</dbReference>
<dbReference type="Gene3D" id="3.40.50.1110">
    <property type="entry name" value="SGNH hydrolase"/>
    <property type="match status" value="1"/>
</dbReference>
<comment type="similarity">
    <text evidence="2">Belongs to the 'GDSL' lipolytic enzyme family.</text>
</comment>
<reference evidence="8" key="1">
    <citation type="submission" date="2023-12" db="EMBL/GenBank/DDBJ databases">
        <title>Genome assembly of Anisodus tanguticus.</title>
        <authorList>
            <person name="Wang Y.-J."/>
        </authorList>
    </citation>
    <scope>NUCLEOTIDE SEQUENCE</scope>
    <source>
        <strain evidence="8">KB-2021</strain>
        <tissue evidence="8">Leaf</tissue>
    </source>
</reference>
<keyword evidence="3" id="KW-0964">Secreted</keyword>
<dbReference type="GO" id="GO:0005576">
    <property type="term" value="C:extracellular region"/>
    <property type="evidence" value="ECO:0007669"/>
    <property type="project" value="UniProtKB-SubCell"/>
</dbReference>
<dbReference type="EMBL" id="JAVYJV010000001">
    <property type="protein sequence ID" value="KAK4380256.1"/>
    <property type="molecule type" value="Genomic_DNA"/>
</dbReference>
<evidence type="ECO:0000256" key="4">
    <source>
        <dbReference type="ARBA" id="ARBA00022729"/>
    </source>
</evidence>
<evidence type="ECO:0000256" key="3">
    <source>
        <dbReference type="ARBA" id="ARBA00022525"/>
    </source>
</evidence>
<keyword evidence="7" id="KW-0443">Lipid metabolism</keyword>
<evidence type="ECO:0000256" key="5">
    <source>
        <dbReference type="ARBA" id="ARBA00022801"/>
    </source>
</evidence>
<evidence type="ECO:0000313" key="8">
    <source>
        <dbReference type="EMBL" id="KAK4380256.1"/>
    </source>
</evidence>
<evidence type="ECO:0000256" key="1">
    <source>
        <dbReference type="ARBA" id="ARBA00004613"/>
    </source>
</evidence>
<proteinExistence type="inferred from homology"/>
<dbReference type="Proteomes" id="UP001291623">
    <property type="component" value="Unassembled WGS sequence"/>
</dbReference>
<evidence type="ECO:0000256" key="2">
    <source>
        <dbReference type="ARBA" id="ARBA00008668"/>
    </source>
</evidence>
<dbReference type="PANTHER" id="PTHR45650">
    <property type="entry name" value="GDSL-LIKE LIPASE/ACYLHYDROLASE-RELATED"/>
    <property type="match status" value="1"/>
</dbReference>
<evidence type="ECO:0000256" key="7">
    <source>
        <dbReference type="ARBA" id="ARBA00023098"/>
    </source>
</evidence>
<name>A0AAE1T3G5_9SOLA</name>
<keyword evidence="4" id="KW-0732">Signal</keyword>